<keyword evidence="3" id="KW-1185">Reference proteome</keyword>
<dbReference type="PANTHER" id="PTHR10587">
    <property type="entry name" value="GLYCOSYL TRANSFERASE-RELATED"/>
    <property type="match status" value="1"/>
</dbReference>
<dbReference type="Proteomes" id="UP000809829">
    <property type="component" value="Unassembled WGS sequence"/>
</dbReference>
<dbReference type="InterPro" id="IPR050248">
    <property type="entry name" value="Polysacc_deacetylase_ArnD"/>
</dbReference>
<name>A0ABS2R041_9BACI</name>
<dbReference type="NCBIfam" id="TIGR02764">
    <property type="entry name" value="spore_ybaN_pdaB"/>
    <property type="match status" value="1"/>
</dbReference>
<gene>
    <name evidence="2" type="ORF">JOC83_004018</name>
</gene>
<dbReference type="InterPro" id="IPR002509">
    <property type="entry name" value="NODB_dom"/>
</dbReference>
<comment type="caution">
    <text evidence="2">The sequence shown here is derived from an EMBL/GenBank/DDBJ whole genome shotgun (WGS) entry which is preliminary data.</text>
</comment>
<protein>
    <submittedName>
        <fullName evidence="2">Polysaccharide deacetylase family sporulation protein PdaB</fullName>
    </submittedName>
</protein>
<evidence type="ECO:0000259" key="1">
    <source>
        <dbReference type="PROSITE" id="PS51677"/>
    </source>
</evidence>
<evidence type="ECO:0000313" key="3">
    <source>
        <dbReference type="Proteomes" id="UP000809829"/>
    </source>
</evidence>
<dbReference type="Pfam" id="PF01522">
    <property type="entry name" value="Polysacc_deac_1"/>
    <property type="match status" value="1"/>
</dbReference>
<dbReference type="RefSeq" id="WP_205189088.1">
    <property type="nucleotide sequence ID" value="NZ_JAFBFC010000016.1"/>
</dbReference>
<proteinExistence type="predicted"/>
<dbReference type="PANTHER" id="PTHR10587:SF128">
    <property type="entry name" value="POLYSACCHARIDE DEACETYLASE PDAB-RELATED"/>
    <property type="match status" value="1"/>
</dbReference>
<accession>A0ABS2R041</accession>
<dbReference type="SUPFAM" id="SSF88713">
    <property type="entry name" value="Glycoside hydrolase/deacetylase"/>
    <property type="match status" value="1"/>
</dbReference>
<dbReference type="InterPro" id="IPR014132">
    <property type="entry name" value="PdaB-like"/>
</dbReference>
<dbReference type="EMBL" id="JAFBFC010000016">
    <property type="protein sequence ID" value="MBM7705104.1"/>
    <property type="molecule type" value="Genomic_DNA"/>
</dbReference>
<evidence type="ECO:0000313" key="2">
    <source>
        <dbReference type="EMBL" id="MBM7705104.1"/>
    </source>
</evidence>
<dbReference type="Gene3D" id="3.20.20.370">
    <property type="entry name" value="Glycoside hydrolase/deacetylase"/>
    <property type="match status" value="1"/>
</dbReference>
<dbReference type="InterPro" id="IPR011330">
    <property type="entry name" value="Glyco_hydro/deAcase_b/a-brl"/>
</dbReference>
<feature type="domain" description="NodB homology" evidence="1">
    <location>
        <begin position="57"/>
        <end position="237"/>
    </location>
</feature>
<sequence length="254" mass="28489">MNFFYTIRAQKFKKLLIIVIAAFFTSFFLYAQSLLNFPVFSTDSGPKAISKAEGQKDQLALTFNISWGDENAIPILDELKNQEVKGATFFLSASWAERHPDIVERITKDGHEIGTMGYEYKSYPSMESAKIKQDLAKSKKVFDSLGLKKVNLIRPPNGHFNKEVLKVLKSSGYTVVHWSIDSKDWTNPGVDKIIENITGDMDGGDIILLHASDSAQQTVKAIPIIAQEMKKKQIKNVKVSELVANTKSKTKEIN</sequence>
<organism evidence="2 3">
    <name type="scientific">Priestia iocasae</name>
    <dbReference type="NCBI Taxonomy" id="2291674"/>
    <lineage>
        <taxon>Bacteria</taxon>
        <taxon>Bacillati</taxon>
        <taxon>Bacillota</taxon>
        <taxon>Bacilli</taxon>
        <taxon>Bacillales</taxon>
        <taxon>Bacillaceae</taxon>
        <taxon>Priestia</taxon>
    </lineage>
</organism>
<dbReference type="PROSITE" id="PS51677">
    <property type="entry name" value="NODB"/>
    <property type="match status" value="1"/>
</dbReference>
<reference evidence="2 3" key="1">
    <citation type="submission" date="2021-01" db="EMBL/GenBank/DDBJ databases">
        <title>Genomic Encyclopedia of Type Strains, Phase IV (KMG-IV): sequencing the most valuable type-strain genomes for metagenomic binning, comparative biology and taxonomic classification.</title>
        <authorList>
            <person name="Goeker M."/>
        </authorList>
    </citation>
    <scope>NUCLEOTIDE SEQUENCE [LARGE SCALE GENOMIC DNA]</scope>
    <source>
        <strain evidence="2 3">DSM 104297</strain>
    </source>
</reference>